<protein>
    <submittedName>
        <fullName evidence="2">Uncharacterized protein</fullName>
    </submittedName>
</protein>
<name>A0A067QB24_9AGAM</name>
<dbReference type="EMBL" id="KL197709">
    <property type="protein sequence ID" value="KDQ64263.1"/>
    <property type="molecule type" value="Genomic_DNA"/>
</dbReference>
<dbReference type="Proteomes" id="UP000027265">
    <property type="component" value="Unassembled WGS sequence"/>
</dbReference>
<feature type="transmembrane region" description="Helical" evidence="1">
    <location>
        <begin position="195"/>
        <end position="214"/>
    </location>
</feature>
<feature type="transmembrane region" description="Helical" evidence="1">
    <location>
        <begin position="119"/>
        <end position="138"/>
    </location>
</feature>
<dbReference type="InParanoid" id="A0A067QB24"/>
<evidence type="ECO:0000256" key="1">
    <source>
        <dbReference type="SAM" id="Phobius"/>
    </source>
</evidence>
<reference evidence="3" key="1">
    <citation type="journal article" date="2014" name="Proc. Natl. Acad. Sci. U.S.A.">
        <title>Extensive sampling of basidiomycete genomes demonstrates inadequacy of the white-rot/brown-rot paradigm for wood decay fungi.</title>
        <authorList>
            <person name="Riley R."/>
            <person name="Salamov A.A."/>
            <person name="Brown D.W."/>
            <person name="Nagy L.G."/>
            <person name="Floudas D."/>
            <person name="Held B.W."/>
            <person name="Levasseur A."/>
            <person name="Lombard V."/>
            <person name="Morin E."/>
            <person name="Otillar R."/>
            <person name="Lindquist E.A."/>
            <person name="Sun H."/>
            <person name="LaButti K.M."/>
            <person name="Schmutz J."/>
            <person name="Jabbour D."/>
            <person name="Luo H."/>
            <person name="Baker S.E."/>
            <person name="Pisabarro A.G."/>
            <person name="Walton J.D."/>
            <person name="Blanchette R.A."/>
            <person name="Henrissat B."/>
            <person name="Martin F."/>
            <person name="Cullen D."/>
            <person name="Hibbett D.S."/>
            <person name="Grigoriev I.V."/>
        </authorList>
    </citation>
    <scope>NUCLEOTIDE SEQUENCE [LARGE SCALE GENOMIC DNA]</scope>
    <source>
        <strain evidence="3">MUCL 33604</strain>
    </source>
</reference>
<keyword evidence="1" id="KW-0472">Membrane</keyword>
<keyword evidence="1" id="KW-1133">Transmembrane helix</keyword>
<feature type="transmembrane region" description="Helical" evidence="1">
    <location>
        <begin position="158"/>
        <end position="175"/>
    </location>
</feature>
<proteinExistence type="predicted"/>
<dbReference type="AlphaFoldDB" id="A0A067QB24"/>
<organism evidence="2 3">
    <name type="scientific">Jaapia argillacea MUCL 33604</name>
    <dbReference type="NCBI Taxonomy" id="933084"/>
    <lineage>
        <taxon>Eukaryota</taxon>
        <taxon>Fungi</taxon>
        <taxon>Dikarya</taxon>
        <taxon>Basidiomycota</taxon>
        <taxon>Agaricomycotina</taxon>
        <taxon>Agaricomycetes</taxon>
        <taxon>Agaricomycetidae</taxon>
        <taxon>Jaapiales</taxon>
        <taxon>Jaapiaceae</taxon>
        <taxon>Jaapia</taxon>
    </lineage>
</organism>
<evidence type="ECO:0000313" key="3">
    <source>
        <dbReference type="Proteomes" id="UP000027265"/>
    </source>
</evidence>
<evidence type="ECO:0000313" key="2">
    <source>
        <dbReference type="EMBL" id="KDQ64263.1"/>
    </source>
</evidence>
<feature type="transmembrane region" description="Helical" evidence="1">
    <location>
        <begin position="82"/>
        <end position="98"/>
    </location>
</feature>
<keyword evidence="1" id="KW-0812">Transmembrane</keyword>
<dbReference type="HOGENOM" id="CLU_1102921_0_0_1"/>
<accession>A0A067QB24</accession>
<feature type="transmembrane region" description="Helical" evidence="1">
    <location>
        <begin position="234"/>
        <end position="251"/>
    </location>
</feature>
<gene>
    <name evidence="2" type="ORF">JAAARDRAFT_220894</name>
</gene>
<keyword evidence="3" id="KW-1185">Reference proteome</keyword>
<sequence length="252" mass="28386">MLLIMAYWVVIAGMLQRWFSSKRSFRIKPDYRSISVVLTLSGITYPASYAMELVLKISVSHPYPHPVGYRNLAVLSNCGNEVHNFASCTLILAILLAVHQEVRTALRPRDLNGWMWNRFFMNSTVLLLFILESIPFVISVYGTLRSTRLASLEDGTQITFLISKIFNVLVLAYLWSLTRIAEKWRIHSPPFALRFVPPMMLTTSVITAVVGGFLAEGTVSVKVAGRLDLTYRVFQGLGEFVAFVCSVLLCLD</sequence>